<evidence type="ECO:0000256" key="8">
    <source>
        <dbReference type="SAM" id="MobiDB-lite"/>
    </source>
</evidence>
<feature type="signal peptide" evidence="10">
    <location>
        <begin position="1"/>
        <end position="29"/>
    </location>
</feature>
<proteinExistence type="predicted"/>
<feature type="transmembrane region" description="Helical" evidence="9">
    <location>
        <begin position="1308"/>
        <end position="1337"/>
    </location>
</feature>
<evidence type="ECO:0000259" key="11">
    <source>
        <dbReference type="Pfam" id="PF06011"/>
    </source>
</evidence>
<feature type="transmembrane region" description="Helical" evidence="9">
    <location>
        <begin position="1277"/>
        <end position="1296"/>
    </location>
</feature>
<sequence length="1761" mass="188331">MAPGGARAATRCLLAAIALLALAAPATRADGGRHLLQQNASTIVLTAENVTQIADEIAGLGDGSVVVLDLENATLEGPLQIGAALTIRGASAGSAPVINCAPRGRRGRFETALEVSANITLEDLVIRQCGNPAVSLTPDVGAVLSATFRRVLFEDTVYFGRSARIGSDILSGGAIGAVSGFDILVEECIFRNNTGSSGGAIAAFGSNVTIINSSFVGNKLDNSQEVGFGGAVSIRSSSTFPGGFLTVEGCNFTENIDPVGGSQDELQATSGGFPLEGTQFVNFVRPRFAGGALIVERLTDVRVSGSNFERNIANHAGGAIYVSDVETTEVSDCSFTDNEARTEDGLQTREAQGGALYIELTPQGFKFNIKDCNFTNNSAGYGGAIHYVGQTAAVLDVMDVIFEGNRATIGGGAMLLRNSQDTKFLRTQFRNNVGATGGAMMLANAAGMTLTGSCGRSDSEFTGNVAVTGGGVAARGGGVMMIDDNVLFENNHALESGGAIAVIDGTITTGMDYRNPIVVNNSATRGGGIFVDSIGSISVRPGGECDRSELSSNVATYGAGMLVRAESRIPIEILVLGTSFVGNAALQKLTSAWLVEDSRGDFFRGVTGAENFENLQRVISTRMTKLELLDGVSMEGVARNDAADVDALTLGGGAGMLLELDQGTGQSGVSARVENGKFERNFGTLGGGLMAIVNGTDWKPSCQPEETSCRSLRVTNVNFTQNGALSTAGGLFASDPRNVFVDDANQTLVDFLGPLEQEFPIDEPITFVDNSVGEGGFGQDSASFASRLVLSNRTMQRAVETENGIVTFINTGRLDHNSSDPLPDLVIEVQDSFNQTITSGTPDARLSVEVTATNATPGGTVGDVLSGARIAEAVNGVATFKDTFARALNGTYTMKFFAQQPRSLSTLESQEFQFIVRDCLIGETRLGVVCTQCRGGFFSLDPKNDVTCHPCPSNAVCNGGAAVVPNKGFWHSTPFSSQIHECLLVDACRFDDRQKDLQEFFNEFANSGNSTLRTNVTEEEYDQCAEGYENVLCGACSEGFGHVESECRMCEKKSRQRFLFLLIVIWQLIVLMVTIKGALSAGADMGDLRAFLQQSGMVAGDPGQIEGRIHDAAFPDDGKNRNILDGARTTSLPTSTIYSQQSNASYASDGDLGSARSQHSPGSAQSRSMASRPIARKLEQHMGQPDLRAYSVGTIQIGLKRIGTLSGGKSQQVQNSGINFSNAEQPQPAMPESFKTIRHIIAAEFLSETFKIATNFLQVTSFALAINSNWTKIVRKLLGVQDVLAGFSGGSSLLSIECAMPSDPLPPTISSALVIISTPFALMVFVQLLFLCLWLFLRRKGKKGKNQHTQEFSVFRSHAILTAITAIFFAYGNVTEELMKMVNCVKLDEETVDDLGLPESYSNYSTAKDSFWVEDTSQKCFEGDHRYLAYIIGVPGIVLFTLGVPILLFVFLMAKKDKLYDPDYLKTYGFVYEVYAEDHVYWEVITLARKGLVAAIVVFGYTLGPNLQAVLSLGVLIFALILQVVANPYKYDRLNELEGASLVVTMVTLYSSLVFQDDNTSNAGRVAMSVVVTIFNVAFVLILCLEIYMNTDRYADAKITHYGGSEAQGKLLPIKLMLVAWHFVKQKVTAPVDPSDEGFVLSIRKRIAKVMKWKMQSSDPLRPNLPAEHVDGVLVGHPETIEEHRSQEMEVAASLGLGMGASKEGLDYKERERGLGDDEAPLESVDVVDLSPVKSSSDRSLPSTNGGGGELKLVRKPTFQG</sequence>
<organism evidence="12 13">
    <name type="scientific">Ostreobium quekettii</name>
    <dbReference type="NCBI Taxonomy" id="121088"/>
    <lineage>
        <taxon>Eukaryota</taxon>
        <taxon>Viridiplantae</taxon>
        <taxon>Chlorophyta</taxon>
        <taxon>core chlorophytes</taxon>
        <taxon>Ulvophyceae</taxon>
        <taxon>TCBD clade</taxon>
        <taxon>Bryopsidales</taxon>
        <taxon>Ostreobineae</taxon>
        <taxon>Ostreobiaceae</taxon>
        <taxon>Ostreobium</taxon>
    </lineage>
</organism>
<keyword evidence="7" id="KW-0998">Cell outer membrane</keyword>
<evidence type="ECO:0000313" key="13">
    <source>
        <dbReference type="Proteomes" id="UP000708148"/>
    </source>
</evidence>
<feature type="domain" description="TRP C-terminal" evidence="11">
    <location>
        <begin position="1318"/>
        <end position="1590"/>
    </location>
</feature>
<keyword evidence="4" id="KW-0964">Secreted</keyword>
<feature type="transmembrane region" description="Helical" evidence="9">
    <location>
        <begin position="1537"/>
        <end position="1555"/>
    </location>
</feature>
<evidence type="ECO:0000256" key="2">
    <source>
        <dbReference type="ARBA" id="ARBA00004442"/>
    </source>
</evidence>
<keyword evidence="9" id="KW-1133">Transmembrane helix</keyword>
<evidence type="ECO:0000256" key="5">
    <source>
        <dbReference type="ARBA" id="ARBA00022729"/>
    </source>
</evidence>
<feature type="region of interest" description="Disordered" evidence="8">
    <location>
        <begin position="1147"/>
        <end position="1171"/>
    </location>
</feature>
<feature type="chain" id="PRO_5035893497" description="TRP C-terminal domain-containing protein" evidence="10">
    <location>
        <begin position="30"/>
        <end position="1761"/>
    </location>
</feature>
<keyword evidence="5 10" id="KW-0732">Signal</keyword>
<feature type="transmembrane region" description="Helical" evidence="9">
    <location>
        <begin position="1567"/>
        <end position="1588"/>
    </location>
</feature>
<dbReference type="Pfam" id="PF02415">
    <property type="entry name" value="Chlam_PMP"/>
    <property type="match status" value="2"/>
</dbReference>
<dbReference type="PANTHER" id="PTHR11319">
    <property type="entry name" value="G PROTEIN-COUPLED RECEPTOR-RELATED"/>
    <property type="match status" value="1"/>
</dbReference>
<feature type="transmembrane region" description="Helical" evidence="9">
    <location>
        <begin position="1358"/>
        <end position="1374"/>
    </location>
</feature>
<evidence type="ECO:0000256" key="4">
    <source>
        <dbReference type="ARBA" id="ARBA00022525"/>
    </source>
</evidence>
<dbReference type="InterPro" id="IPR010308">
    <property type="entry name" value="TRP_C"/>
</dbReference>
<comment type="subcellular location">
    <subcellularLocation>
        <location evidence="1">Cell envelope</location>
    </subcellularLocation>
    <subcellularLocation>
        <location evidence="2">Cell outer membrane</location>
    </subcellularLocation>
    <subcellularLocation>
        <location evidence="3">Secreted</location>
    </subcellularLocation>
</comment>
<feature type="compositionally biased region" description="Polar residues" evidence="8">
    <location>
        <begin position="1733"/>
        <end position="1744"/>
    </location>
</feature>
<gene>
    <name evidence="12" type="ORF">OSTQU699_LOCUS3083</name>
</gene>
<dbReference type="NCBIfam" id="TIGR01376">
    <property type="entry name" value="POMP_repeat"/>
    <property type="match status" value="1"/>
</dbReference>
<evidence type="ECO:0000256" key="10">
    <source>
        <dbReference type="SAM" id="SignalP"/>
    </source>
</evidence>
<feature type="transmembrane region" description="Helical" evidence="9">
    <location>
        <begin position="1427"/>
        <end position="1452"/>
    </location>
</feature>
<dbReference type="PANTHER" id="PTHR11319:SF35">
    <property type="entry name" value="OUTER MEMBRANE PROTEIN PMPC-RELATED"/>
    <property type="match status" value="1"/>
</dbReference>
<evidence type="ECO:0000256" key="7">
    <source>
        <dbReference type="ARBA" id="ARBA00023237"/>
    </source>
</evidence>
<keyword evidence="9" id="KW-0812">Transmembrane</keyword>
<reference evidence="12" key="1">
    <citation type="submission" date="2020-12" db="EMBL/GenBank/DDBJ databases">
        <authorList>
            <person name="Iha C."/>
        </authorList>
    </citation>
    <scope>NUCLEOTIDE SEQUENCE</scope>
</reference>
<evidence type="ECO:0000256" key="1">
    <source>
        <dbReference type="ARBA" id="ARBA00004196"/>
    </source>
</evidence>
<evidence type="ECO:0000256" key="9">
    <source>
        <dbReference type="SAM" id="Phobius"/>
    </source>
</evidence>
<dbReference type="Proteomes" id="UP000708148">
    <property type="component" value="Unassembled WGS sequence"/>
</dbReference>
<feature type="compositionally biased region" description="Basic and acidic residues" evidence="8">
    <location>
        <begin position="1107"/>
        <end position="1122"/>
    </location>
</feature>
<name>A0A8S1ISC7_9CHLO</name>
<evidence type="ECO:0000256" key="6">
    <source>
        <dbReference type="ARBA" id="ARBA00023136"/>
    </source>
</evidence>
<dbReference type="EMBL" id="CAJHUC010000704">
    <property type="protein sequence ID" value="CAD7697722.1"/>
    <property type="molecule type" value="Genomic_DNA"/>
</dbReference>
<protein>
    <recommendedName>
        <fullName evidence="11">TRP C-terminal domain-containing protein</fullName>
    </recommendedName>
</protein>
<dbReference type="OrthoDB" id="538624at2759"/>
<accession>A0A8S1ISC7</accession>
<keyword evidence="6 9" id="KW-0472">Membrane</keyword>
<evidence type="ECO:0000313" key="12">
    <source>
        <dbReference type="EMBL" id="CAD7697722.1"/>
    </source>
</evidence>
<feature type="region of interest" description="Disordered" evidence="8">
    <location>
        <begin position="1711"/>
        <end position="1761"/>
    </location>
</feature>
<feature type="compositionally biased region" description="Polar residues" evidence="8">
    <location>
        <begin position="1155"/>
        <end position="1169"/>
    </location>
</feature>
<dbReference type="InterPro" id="IPR003368">
    <property type="entry name" value="POMP_repeat"/>
</dbReference>
<dbReference type="SMART" id="SM00710">
    <property type="entry name" value="PbH1"/>
    <property type="match status" value="9"/>
</dbReference>
<dbReference type="InterPro" id="IPR006626">
    <property type="entry name" value="PbH1"/>
</dbReference>
<evidence type="ECO:0000256" key="3">
    <source>
        <dbReference type="ARBA" id="ARBA00004613"/>
    </source>
</evidence>
<feature type="region of interest" description="Disordered" evidence="8">
    <location>
        <begin position="1102"/>
        <end position="1126"/>
    </location>
</feature>
<feature type="transmembrane region" description="Helical" evidence="9">
    <location>
        <begin position="1507"/>
        <end position="1525"/>
    </location>
</feature>
<dbReference type="GO" id="GO:0005576">
    <property type="term" value="C:extracellular region"/>
    <property type="evidence" value="ECO:0007669"/>
    <property type="project" value="UniProtKB-SubCell"/>
</dbReference>
<dbReference type="Pfam" id="PF06011">
    <property type="entry name" value="TRP"/>
    <property type="match status" value="1"/>
</dbReference>
<feature type="transmembrane region" description="Helical" evidence="9">
    <location>
        <begin position="1480"/>
        <end position="1501"/>
    </location>
</feature>
<comment type="caution">
    <text evidence="12">The sequence shown here is derived from an EMBL/GenBank/DDBJ whole genome shotgun (WGS) entry which is preliminary data.</text>
</comment>
<keyword evidence="13" id="KW-1185">Reference proteome</keyword>
<feature type="transmembrane region" description="Helical" evidence="9">
    <location>
        <begin position="1058"/>
        <end position="1079"/>
    </location>
</feature>
<dbReference type="SUPFAM" id="SSF51126">
    <property type="entry name" value="Pectin lyase-like"/>
    <property type="match status" value="2"/>
</dbReference>
<dbReference type="InterPro" id="IPR011050">
    <property type="entry name" value="Pectin_lyase_fold/virulence"/>
</dbReference>